<evidence type="ECO:0000313" key="7">
    <source>
        <dbReference type="Proteomes" id="UP000439550"/>
    </source>
</evidence>
<comment type="caution">
    <text evidence="6">The sequence shown here is derived from an EMBL/GenBank/DDBJ whole genome shotgun (WGS) entry which is preliminary data.</text>
</comment>
<dbReference type="SUPFAM" id="SSF100950">
    <property type="entry name" value="NagB/RpiA/CoA transferase-like"/>
    <property type="match status" value="1"/>
</dbReference>
<evidence type="ECO:0000313" key="6">
    <source>
        <dbReference type="EMBL" id="MQW40494.1"/>
    </source>
</evidence>
<feature type="binding site" evidence="4">
    <location>
        <begin position="127"/>
        <end position="135"/>
    </location>
    <ligand>
        <name>ATP</name>
        <dbReference type="ChEBI" id="CHEBI:30616"/>
    </ligand>
</feature>
<gene>
    <name evidence="6" type="ORF">GHI93_11245</name>
</gene>
<comment type="catalytic activity">
    <reaction evidence="5">
        <text>(6S)-5-formyl-5,6,7,8-tetrahydrofolate + ATP = (6R)-5,10-methenyltetrahydrofolate + ADP + phosphate</text>
        <dbReference type="Rhea" id="RHEA:10488"/>
        <dbReference type="ChEBI" id="CHEBI:30616"/>
        <dbReference type="ChEBI" id="CHEBI:43474"/>
        <dbReference type="ChEBI" id="CHEBI:57455"/>
        <dbReference type="ChEBI" id="CHEBI:57457"/>
        <dbReference type="ChEBI" id="CHEBI:456216"/>
        <dbReference type="EC" id="6.3.3.2"/>
    </reaction>
</comment>
<dbReference type="GO" id="GO:0005524">
    <property type="term" value="F:ATP binding"/>
    <property type="evidence" value="ECO:0007669"/>
    <property type="project" value="UniProtKB-KW"/>
</dbReference>
<dbReference type="GO" id="GO:0009396">
    <property type="term" value="P:folic acid-containing compound biosynthetic process"/>
    <property type="evidence" value="ECO:0007669"/>
    <property type="project" value="TreeGrafter"/>
</dbReference>
<dbReference type="GO" id="GO:0030272">
    <property type="term" value="F:5-formyltetrahydrofolate cyclo-ligase activity"/>
    <property type="evidence" value="ECO:0007669"/>
    <property type="project" value="UniProtKB-EC"/>
</dbReference>
<accession>A0A7X2D0Z8</accession>
<dbReference type="Pfam" id="PF01812">
    <property type="entry name" value="5-FTHF_cyc-lig"/>
    <property type="match status" value="1"/>
</dbReference>
<dbReference type="EC" id="6.3.3.2" evidence="5"/>
<dbReference type="NCBIfam" id="TIGR02727">
    <property type="entry name" value="MTHFS_bact"/>
    <property type="match status" value="1"/>
</dbReference>
<protein>
    <recommendedName>
        <fullName evidence="5">5-formyltetrahydrofolate cyclo-ligase</fullName>
        <ecNumber evidence="5">6.3.3.2</ecNumber>
    </recommendedName>
</protein>
<reference evidence="6 7" key="1">
    <citation type="submission" date="2019-10" db="EMBL/GenBank/DDBJ databases">
        <authorList>
            <person name="Dong K."/>
        </authorList>
    </citation>
    <scope>NUCLEOTIDE SEQUENCE [LARGE SCALE GENOMIC DNA]</scope>
    <source>
        <strain evidence="6 7">DSM 28960</strain>
    </source>
</reference>
<keyword evidence="3 4" id="KW-0067">ATP-binding</keyword>
<evidence type="ECO:0000256" key="3">
    <source>
        <dbReference type="ARBA" id="ARBA00022840"/>
    </source>
</evidence>
<comment type="cofactor">
    <cofactor evidence="5">
        <name>Mg(2+)</name>
        <dbReference type="ChEBI" id="CHEBI:18420"/>
    </cofactor>
</comment>
<dbReference type="PIRSF" id="PIRSF006806">
    <property type="entry name" value="FTHF_cligase"/>
    <property type="match status" value="1"/>
</dbReference>
<feature type="binding site" evidence="4">
    <location>
        <position position="50"/>
    </location>
    <ligand>
        <name>substrate</name>
    </ligand>
</feature>
<dbReference type="GO" id="GO:0046872">
    <property type="term" value="F:metal ion binding"/>
    <property type="evidence" value="ECO:0007669"/>
    <property type="project" value="UniProtKB-KW"/>
</dbReference>
<comment type="similarity">
    <text evidence="1 5">Belongs to the 5-formyltetrahydrofolate cyclo-ligase family.</text>
</comment>
<dbReference type="PANTHER" id="PTHR23407:SF1">
    <property type="entry name" value="5-FORMYLTETRAHYDROFOLATE CYCLO-LIGASE"/>
    <property type="match status" value="1"/>
</dbReference>
<dbReference type="RefSeq" id="WP_153497125.1">
    <property type="nucleotide sequence ID" value="NZ_CAXYUY010000027.1"/>
</dbReference>
<dbReference type="Gene3D" id="3.40.50.10420">
    <property type="entry name" value="NagB/RpiA/CoA transferase-like"/>
    <property type="match status" value="1"/>
</dbReference>
<feature type="binding site" evidence="4">
    <location>
        <begin position="4"/>
        <end position="8"/>
    </location>
    <ligand>
        <name>ATP</name>
        <dbReference type="ChEBI" id="CHEBI:30616"/>
    </ligand>
</feature>
<dbReference type="InterPro" id="IPR037171">
    <property type="entry name" value="NagB/RpiA_transferase-like"/>
</dbReference>
<keyword evidence="6" id="KW-0436">Ligase</keyword>
<evidence type="ECO:0000256" key="5">
    <source>
        <dbReference type="RuleBase" id="RU361279"/>
    </source>
</evidence>
<dbReference type="Proteomes" id="UP000439550">
    <property type="component" value="Unassembled WGS sequence"/>
</dbReference>
<dbReference type="EMBL" id="WITJ01000021">
    <property type="protein sequence ID" value="MQW40494.1"/>
    <property type="molecule type" value="Genomic_DNA"/>
</dbReference>
<feature type="binding site" evidence="4">
    <location>
        <position position="55"/>
    </location>
    <ligand>
        <name>substrate</name>
    </ligand>
</feature>
<dbReference type="OrthoDB" id="9801938at2"/>
<name>A0A7X2D0Z8_9LACT</name>
<keyword evidence="5" id="KW-0460">Magnesium</keyword>
<proteinExistence type="inferred from homology"/>
<evidence type="ECO:0000256" key="1">
    <source>
        <dbReference type="ARBA" id="ARBA00010638"/>
    </source>
</evidence>
<sequence>MESKAETRKKMINFLIKMSKNDKKEQSQKIISKLVSTDNWHKSRRVALFLPTEIEFDLTPLFKIARNEQKEILIPKCLPQRKMLFSVYDPNALEKSTFGILEPKNPKAVTPDYIVVPGLAWNKAGYRIGFGGGYYDRYLADFTGKTASVFYNFQSIDFKEESHDIMVQECFTTQQ</sequence>
<keyword evidence="5" id="KW-0479">Metal-binding</keyword>
<organism evidence="6 7">
    <name type="scientific">Lactococcus hircilactis</name>
    <dbReference type="NCBI Taxonomy" id="1494462"/>
    <lineage>
        <taxon>Bacteria</taxon>
        <taxon>Bacillati</taxon>
        <taxon>Bacillota</taxon>
        <taxon>Bacilli</taxon>
        <taxon>Lactobacillales</taxon>
        <taxon>Streptococcaceae</taxon>
        <taxon>Lactococcus</taxon>
    </lineage>
</organism>
<dbReference type="PANTHER" id="PTHR23407">
    <property type="entry name" value="ATPASE INHIBITOR/5-FORMYLTETRAHYDROFOLATE CYCLO-LIGASE"/>
    <property type="match status" value="1"/>
</dbReference>
<evidence type="ECO:0000256" key="4">
    <source>
        <dbReference type="PIRSR" id="PIRSR006806-1"/>
    </source>
</evidence>
<dbReference type="InterPro" id="IPR002698">
    <property type="entry name" value="FTHF_cligase"/>
</dbReference>
<evidence type="ECO:0000256" key="2">
    <source>
        <dbReference type="ARBA" id="ARBA00022741"/>
    </source>
</evidence>
<dbReference type="InterPro" id="IPR024185">
    <property type="entry name" value="FTHF_cligase-like_sf"/>
</dbReference>
<dbReference type="AlphaFoldDB" id="A0A7X2D0Z8"/>
<dbReference type="GO" id="GO:0035999">
    <property type="term" value="P:tetrahydrofolate interconversion"/>
    <property type="evidence" value="ECO:0007669"/>
    <property type="project" value="TreeGrafter"/>
</dbReference>
<keyword evidence="2 4" id="KW-0547">Nucleotide-binding</keyword>
<keyword evidence="7" id="KW-1185">Reference proteome</keyword>